<dbReference type="AlphaFoldDB" id="A0A426Y3B5"/>
<evidence type="ECO:0000313" key="1">
    <source>
        <dbReference type="EMBL" id="RRT46253.1"/>
    </source>
</evidence>
<name>A0A426Y3B5_ENSVE</name>
<dbReference type="Proteomes" id="UP000287651">
    <property type="component" value="Unassembled WGS sequence"/>
</dbReference>
<gene>
    <name evidence="1" type="ORF">B296_00054563</name>
</gene>
<evidence type="ECO:0000313" key="2">
    <source>
        <dbReference type="Proteomes" id="UP000287651"/>
    </source>
</evidence>
<dbReference type="EMBL" id="AMZH03015308">
    <property type="protein sequence ID" value="RRT46253.1"/>
    <property type="molecule type" value="Genomic_DNA"/>
</dbReference>
<feature type="non-terminal residue" evidence="1">
    <location>
        <position position="83"/>
    </location>
</feature>
<proteinExistence type="predicted"/>
<sequence length="83" mass="9271">MRIVYRRRGIHRMRTQEGSPHDLTHKSAALQQRATAVDSRPHTYGRTKPCDLAAGPTHHVISSIAVGPTGLDDRSSHHRVEVE</sequence>
<comment type="caution">
    <text evidence="1">The sequence shown here is derived from an EMBL/GenBank/DDBJ whole genome shotgun (WGS) entry which is preliminary data.</text>
</comment>
<protein>
    <submittedName>
        <fullName evidence="1">Uncharacterized protein</fullName>
    </submittedName>
</protein>
<organism evidence="1 2">
    <name type="scientific">Ensete ventricosum</name>
    <name type="common">Abyssinian banana</name>
    <name type="synonym">Musa ensete</name>
    <dbReference type="NCBI Taxonomy" id="4639"/>
    <lineage>
        <taxon>Eukaryota</taxon>
        <taxon>Viridiplantae</taxon>
        <taxon>Streptophyta</taxon>
        <taxon>Embryophyta</taxon>
        <taxon>Tracheophyta</taxon>
        <taxon>Spermatophyta</taxon>
        <taxon>Magnoliopsida</taxon>
        <taxon>Liliopsida</taxon>
        <taxon>Zingiberales</taxon>
        <taxon>Musaceae</taxon>
        <taxon>Ensete</taxon>
    </lineage>
</organism>
<reference evidence="1 2" key="1">
    <citation type="journal article" date="2014" name="Agronomy (Basel)">
        <title>A Draft Genome Sequence for Ensete ventricosum, the Drought-Tolerant Tree Against Hunger.</title>
        <authorList>
            <person name="Harrison J."/>
            <person name="Moore K.A."/>
            <person name="Paszkiewicz K."/>
            <person name="Jones T."/>
            <person name="Grant M."/>
            <person name="Ambacheew D."/>
            <person name="Muzemil S."/>
            <person name="Studholme D.J."/>
        </authorList>
    </citation>
    <scope>NUCLEOTIDE SEQUENCE [LARGE SCALE GENOMIC DNA]</scope>
</reference>
<accession>A0A426Y3B5</accession>